<accession>A0ABQ7BWT9</accession>
<dbReference type="EMBL" id="QGKV02000832">
    <property type="protein sequence ID" value="KAF3543974.1"/>
    <property type="molecule type" value="Genomic_DNA"/>
</dbReference>
<organism evidence="3 4">
    <name type="scientific">Brassica cretica</name>
    <name type="common">Mustard</name>
    <dbReference type="NCBI Taxonomy" id="69181"/>
    <lineage>
        <taxon>Eukaryota</taxon>
        <taxon>Viridiplantae</taxon>
        <taxon>Streptophyta</taxon>
        <taxon>Embryophyta</taxon>
        <taxon>Tracheophyta</taxon>
        <taxon>Spermatophyta</taxon>
        <taxon>Magnoliopsida</taxon>
        <taxon>eudicotyledons</taxon>
        <taxon>Gunneridae</taxon>
        <taxon>Pentapetalae</taxon>
        <taxon>rosids</taxon>
        <taxon>malvids</taxon>
        <taxon>Brassicales</taxon>
        <taxon>Brassicaceae</taxon>
        <taxon>Brassiceae</taxon>
        <taxon>Brassica</taxon>
    </lineage>
</organism>
<dbReference type="PANTHER" id="PTHR15316:SF1">
    <property type="entry name" value="SPLICING FACTOR 3A SUBUNIT 1"/>
    <property type="match status" value="1"/>
</dbReference>
<evidence type="ECO:0000256" key="1">
    <source>
        <dbReference type="ARBA" id="ARBA00022664"/>
    </source>
</evidence>
<evidence type="ECO:0000313" key="4">
    <source>
        <dbReference type="Proteomes" id="UP000266723"/>
    </source>
</evidence>
<sequence length="193" mass="21610">MLGATQIPPPYVRCIIEKTAKFVCKHGLEIENRIIASNVKNARFKFLSSSDPYHAFYKRKLYEYQAQNQHGVEANDDAATGAQPDPLAQLMTPPEEDYTVILPDGITDEDLDTVNLTVLEYHMEFLETLGCIWSSKEVIRVIFGRALPGATSPERLSQVTPAKATYRSDAMNSLALYASERPPRATRRSRSSS</sequence>
<dbReference type="PROSITE" id="PS50128">
    <property type="entry name" value="SURP"/>
    <property type="match status" value="1"/>
</dbReference>
<dbReference type="SMART" id="SM00648">
    <property type="entry name" value="SWAP"/>
    <property type="match status" value="1"/>
</dbReference>
<dbReference type="Proteomes" id="UP000266723">
    <property type="component" value="Unassembled WGS sequence"/>
</dbReference>
<name>A0ABQ7BWT9_BRACR</name>
<reference evidence="3 4" key="1">
    <citation type="journal article" date="2020" name="BMC Genomics">
        <title>Intraspecific diversification of the crop wild relative Brassica cretica Lam. using demographic model selection.</title>
        <authorList>
            <person name="Kioukis A."/>
            <person name="Michalopoulou V.A."/>
            <person name="Briers L."/>
            <person name="Pirintsos S."/>
            <person name="Studholme D.J."/>
            <person name="Pavlidis P."/>
            <person name="Sarris P.F."/>
        </authorList>
    </citation>
    <scope>NUCLEOTIDE SEQUENCE [LARGE SCALE GENOMIC DNA]</scope>
    <source>
        <strain evidence="4">cv. PFS-1207/04</strain>
    </source>
</reference>
<dbReference type="PANTHER" id="PTHR15316">
    <property type="entry name" value="SPLICEOSOME ASSOCIATED PROTEIN 114/SWAP SPLICING FACTOR-RELATED"/>
    <property type="match status" value="1"/>
</dbReference>
<protein>
    <recommendedName>
        <fullName evidence="2">SURP motif domain-containing protein</fullName>
    </recommendedName>
</protein>
<keyword evidence="4" id="KW-1185">Reference proteome</keyword>
<dbReference type="InterPro" id="IPR000061">
    <property type="entry name" value="Surp"/>
</dbReference>
<dbReference type="Gene3D" id="1.10.10.790">
    <property type="entry name" value="Surp module"/>
    <property type="match status" value="1"/>
</dbReference>
<dbReference type="InterPro" id="IPR035967">
    <property type="entry name" value="SWAP/Surp_sf"/>
</dbReference>
<dbReference type="Pfam" id="PF01805">
    <property type="entry name" value="Surp"/>
    <property type="match status" value="1"/>
</dbReference>
<keyword evidence="1" id="KW-0507">mRNA processing</keyword>
<dbReference type="SUPFAM" id="SSF109905">
    <property type="entry name" value="Surp module (SWAP domain)"/>
    <property type="match status" value="1"/>
</dbReference>
<feature type="domain" description="SURP motif" evidence="2">
    <location>
        <begin position="15"/>
        <end position="57"/>
    </location>
</feature>
<evidence type="ECO:0000313" key="3">
    <source>
        <dbReference type="EMBL" id="KAF3543974.1"/>
    </source>
</evidence>
<comment type="caution">
    <text evidence="3">The sequence shown here is derived from an EMBL/GenBank/DDBJ whole genome shotgun (WGS) entry which is preliminary data.</text>
</comment>
<gene>
    <name evidence="3" type="ORF">DY000_02002861</name>
</gene>
<proteinExistence type="predicted"/>
<evidence type="ECO:0000259" key="2">
    <source>
        <dbReference type="PROSITE" id="PS50128"/>
    </source>
</evidence>
<dbReference type="InterPro" id="IPR045146">
    <property type="entry name" value="SF3A1"/>
</dbReference>